<evidence type="ECO:0000256" key="3">
    <source>
        <dbReference type="ARBA" id="ARBA00023163"/>
    </source>
</evidence>
<name>A0ABW9WJ35_9BURK</name>
<dbReference type="InterPro" id="IPR018062">
    <property type="entry name" value="HTH_AraC-typ_CS"/>
</dbReference>
<dbReference type="RefSeq" id="WP_161046114.1">
    <property type="nucleotide sequence ID" value="NZ_WWCS01000011.1"/>
</dbReference>
<dbReference type="Pfam" id="PF12833">
    <property type="entry name" value="HTH_18"/>
    <property type="match status" value="1"/>
</dbReference>
<reference evidence="5 6" key="1">
    <citation type="submission" date="2019-12" db="EMBL/GenBank/DDBJ databases">
        <title>Novel species isolated from a subtropical stream in China.</title>
        <authorList>
            <person name="Lu H."/>
        </authorList>
    </citation>
    <scope>NUCLEOTIDE SEQUENCE [LARGE SCALE GENOMIC DNA]</scope>
    <source>
        <strain evidence="5 6">FT109W</strain>
    </source>
</reference>
<evidence type="ECO:0000313" key="6">
    <source>
        <dbReference type="Proteomes" id="UP000466332"/>
    </source>
</evidence>
<sequence length="90" mass="10222">MSVSSFHHHFKQLTSMMPVQYQKQLRLLEVKRLMVAEIANVTRAALHVGYERASQFSRKYVRMFRLTLRREFSLAQPRGAGANGGSGSAP</sequence>
<dbReference type="Gene3D" id="1.10.10.60">
    <property type="entry name" value="Homeodomain-like"/>
    <property type="match status" value="1"/>
</dbReference>
<dbReference type="PANTHER" id="PTHR43436">
    <property type="entry name" value="ARAC-FAMILY TRANSCRIPTIONAL REGULATOR"/>
    <property type="match status" value="1"/>
</dbReference>
<evidence type="ECO:0000256" key="2">
    <source>
        <dbReference type="ARBA" id="ARBA00023125"/>
    </source>
</evidence>
<dbReference type="PROSITE" id="PS01124">
    <property type="entry name" value="HTH_ARAC_FAMILY_2"/>
    <property type="match status" value="1"/>
</dbReference>
<dbReference type="SMART" id="SM00342">
    <property type="entry name" value="HTH_ARAC"/>
    <property type="match status" value="1"/>
</dbReference>
<dbReference type="EMBL" id="WWCS01000011">
    <property type="protein sequence ID" value="MYN41124.1"/>
    <property type="molecule type" value="Genomic_DNA"/>
</dbReference>
<dbReference type="Proteomes" id="UP000466332">
    <property type="component" value="Unassembled WGS sequence"/>
</dbReference>
<keyword evidence="1" id="KW-0805">Transcription regulation</keyword>
<dbReference type="PROSITE" id="PS00041">
    <property type="entry name" value="HTH_ARAC_FAMILY_1"/>
    <property type="match status" value="1"/>
</dbReference>
<evidence type="ECO:0000259" key="4">
    <source>
        <dbReference type="PROSITE" id="PS01124"/>
    </source>
</evidence>
<keyword evidence="2" id="KW-0238">DNA-binding</keyword>
<keyword evidence="3" id="KW-0804">Transcription</keyword>
<evidence type="ECO:0000313" key="5">
    <source>
        <dbReference type="EMBL" id="MYN41124.1"/>
    </source>
</evidence>
<accession>A0ABW9WJ35</accession>
<feature type="domain" description="HTH araC/xylS-type" evidence="4">
    <location>
        <begin position="1"/>
        <end position="74"/>
    </location>
</feature>
<comment type="caution">
    <text evidence="5">The sequence shown here is derived from an EMBL/GenBank/DDBJ whole genome shotgun (WGS) entry which is preliminary data.</text>
</comment>
<organism evidence="5 6">
    <name type="scientific">Duganella margarita</name>
    <dbReference type="NCBI Taxonomy" id="2692170"/>
    <lineage>
        <taxon>Bacteria</taxon>
        <taxon>Pseudomonadati</taxon>
        <taxon>Pseudomonadota</taxon>
        <taxon>Betaproteobacteria</taxon>
        <taxon>Burkholderiales</taxon>
        <taxon>Oxalobacteraceae</taxon>
        <taxon>Telluria group</taxon>
        <taxon>Duganella</taxon>
    </lineage>
</organism>
<protein>
    <submittedName>
        <fullName evidence="5">Helix-turn-helix domain-containing protein</fullName>
    </submittedName>
</protein>
<dbReference type="InterPro" id="IPR018060">
    <property type="entry name" value="HTH_AraC"/>
</dbReference>
<evidence type="ECO:0000256" key="1">
    <source>
        <dbReference type="ARBA" id="ARBA00023015"/>
    </source>
</evidence>
<gene>
    <name evidence="5" type="ORF">GTP55_17305</name>
</gene>
<dbReference type="PANTHER" id="PTHR43436:SF1">
    <property type="entry name" value="TRANSCRIPTIONAL REGULATORY PROTEIN"/>
    <property type="match status" value="1"/>
</dbReference>
<proteinExistence type="predicted"/>
<keyword evidence="6" id="KW-1185">Reference proteome</keyword>